<gene>
    <name evidence="2" type="ORF">E1750_07255</name>
</gene>
<keyword evidence="1" id="KW-1133">Transmembrane helix</keyword>
<accession>A0A4P6YD13</accession>
<proteinExistence type="predicted"/>
<keyword evidence="1" id="KW-0812">Transmembrane</keyword>
<keyword evidence="3" id="KW-1185">Reference proteome</keyword>
<feature type="transmembrane region" description="Helical" evidence="1">
    <location>
        <begin position="48"/>
        <end position="67"/>
    </location>
</feature>
<feature type="transmembrane region" description="Helical" evidence="1">
    <location>
        <begin position="273"/>
        <end position="292"/>
    </location>
</feature>
<name>A0A4P6YD13_9FLAO</name>
<reference evidence="3" key="1">
    <citation type="submission" date="2019-03" db="EMBL/GenBank/DDBJ databases">
        <title>Flavobacterium sp.</title>
        <authorList>
            <person name="Kim H."/>
        </authorList>
    </citation>
    <scope>NUCLEOTIDE SEQUENCE [LARGE SCALE GENOMIC DNA]</scope>
    <source>
        <strain evidence="3">GS13</strain>
    </source>
</reference>
<feature type="transmembrane region" description="Helical" evidence="1">
    <location>
        <begin position="143"/>
        <end position="162"/>
    </location>
</feature>
<feature type="transmembrane region" description="Helical" evidence="1">
    <location>
        <begin position="381"/>
        <end position="399"/>
    </location>
</feature>
<evidence type="ECO:0000256" key="1">
    <source>
        <dbReference type="SAM" id="Phobius"/>
    </source>
</evidence>
<protein>
    <submittedName>
        <fullName evidence="2">Uncharacterized protein</fullName>
    </submittedName>
</protein>
<organism evidence="2 3">
    <name type="scientific">Flavobacterium nackdongense</name>
    <dbReference type="NCBI Taxonomy" id="2547394"/>
    <lineage>
        <taxon>Bacteria</taxon>
        <taxon>Pseudomonadati</taxon>
        <taxon>Bacteroidota</taxon>
        <taxon>Flavobacteriia</taxon>
        <taxon>Flavobacteriales</taxon>
        <taxon>Flavobacteriaceae</taxon>
        <taxon>Flavobacterium</taxon>
    </lineage>
</organism>
<dbReference type="EMBL" id="CP037933">
    <property type="protein sequence ID" value="QBN18615.1"/>
    <property type="molecule type" value="Genomic_DNA"/>
</dbReference>
<feature type="transmembrane region" description="Helical" evidence="1">
    <location>
        <begin position="347"/>
        <end position="375"/>
    </location>
</feature>
<evidence type="ECO:0000313" key="3">
    <source>
        <dbReference type="Proteomes" id="UP000291124"/>
    </source>
</evidence>
<feature type="transmembrane region" description="Helical" evidence="1">
    <location>
        <begin position="238"/>
        <end position="261"/>
    </location>
</feature>
<feature type="transmembrane region" description="Helical" evidence="1">
    <location>
        <begin position="214"/>
        <end position="232"/>
    </location>
</feature>
<keyword evidence="1" id="KW-0472">Membrane</keyword>
<dbReference type="Proteomes" id="UP000291124">
    <property type="component" value="Chromosome"/>
</dbReference>
<feature type="transmembrane region" description="Helical" evidence="1">
    <location>
        <begin position="7"/>
        <end position="28"/>
    </location>
</feature>
<dbReference type="AlphaFoldDB" id="A0A4P6YD13"/>
<dbReference type="KEGG" id="fnk:E1750_07255"/>
<feature type="transmembrane region" description="Helical" evidence="1">
    <location>
        <begin position="312"/>
        <end position="335"/>
    </location>
</feature>
<feature type="transmembrane region" description="Helical" evidence="1">
    <location>
        <begin position="182"/>
        <end position="202"/>
    </location>
</feature>
<feature type="transmembrane region" description="Helical" evidence="1">
    <location>
        <begin position="79"/>
        <end position="99"/>
    </location>
</feature>
<evidence type="ECO:0000313" key="2">
    <source>
        <dbReference type="EMBL" id="QBN18615.1"/>
    </source>
</evidence>
<sequence length="405" mass="46606">MPLNIKFWLKLSLLNLCIVATLGVLMRYKIGFEFPYLDQKHLQHSHSHFAFAGWLSHTLMVLMVYYLQTKIAVFSGEKYKNLIIANLICAYGMLVFFIIQGYGMISIIFSTASIVVSYVFAYRFNKDLKSLDSDLLAKNWFKAALFFNVISSLGTFYLAYMMASKNFVQDLYLSSVYYYLHFQYNGWFFFACMGLIFGFLNLRKPEHPFFESSFYLFAITCVPAYLLSILWLDLPVILYIITVLSALIQVYAWFKFVVILIKIRKNILQNFAPIFRYLLVFISFAFSVKLLLQLGSTIPVVSQLAFGFRPIVIAYLHLVLLAVISLFVLFFIYANQLFPITKKLKNGLILLTIGVVLNEIILAVQGISSFSYTIIPYTNESLFVVAIVLFVGIVLTTFYSKKSEK</sequence>
<dbReference type="OrthoDB" id="2827525at2"/>
<feature type="transmembrane region" description="Helical" evidence="1">
    <location>
        <begin position="105"/>
        <end position="122"/>
    </location>
</feature>